<evidence type="ECO:0000313" key="5">
    <source>
        <dbReference type="EMBL" id="RJE24946.1"/>
    </source>
</evidence>
<dbReference type="GO" id="GO:0005737">
    <property type="term" value="C:cytoplasm"/>
    <property type="evidence" value="ECO:0007669"/>
    <property type="project" value="TreeGrafter"/>
</dbReference>
<evidence type="ECO:0000256" key="3">
    <source>
        <dbReference type="ARBA" id="ARBA00023216"/>
    </source>
</evidence>
<dbReference type="InterPro" id="IPR001464">
    <property type="entry name" value="Annexin"/>
</dbReference>
<dbReference type="Pfam" id="PF00191">
    <property type="entry name" value="Annexin"/>
    <property type="match status" value="4"/>
</dbReference>
<dbReference type="GO" id="GO:0001786">
    <property type="term" value="F:phosphatidylserine binding"/>
    <property type="evidence" value="ECO:0007669"/>
    <property type="project" value="TreeGrafter"/>
</dbReference>
<dbReference type="SUPFAM" id="SSF47874">
    <property type="entry name" value="Annexin"/>
    <property type="match status" value="1"/>
</dbReference>
<dbReference type="GO" id="GO:0012506">
    <property type="term" value="C:vesicle membrane"/>
    <property type="evidence" value="ECO:0007669"/>
    <property type="project" value="TreeGrafter"/>
</dbReference>
<feature type="compositionally biased region" description="Pro residues" evidence="4">
    <location>
        <begin position="95"/>
        <end position="119"/>
    </location>
</feature>
<dbReference type="PROSITE" id="PS51897">
    <property type="entry name" value="ANNEXIN_2"/>
    <property type="match status" value="4"/>
</dbReference>
<sequence length="441" mass="48767">MSYPSPNQHGYPPYGHPPPQGYPPYPPQQPYGAPPPGQGYYPPPGPPQDQYNRPPPPPPQGGYYGAPPPQGYPPAPGPGYHAPPPHSPYPGQQHAPPPGPPGPYGQYPPPQHSPMPPQGAPALPSPGYTPGQVAPGDYRPQADALRKAMKGFGTDEQALINVLSKLDPLQMAAVNQTYSTHIGRDLRKDIKSETSSYFRQGLLAVIDGPLMHDVNCAREAVEGMGTKEWMLNDVLLGRSNADLNAIKAAYKQTFRRSLESDVESDLSFKTAALFKSVLLAARHEESMPINPAALEHEARALHESTSGRMVNDVTEAFGIFARSSDNELRAIDQAFKNRYHESLEKWTEKEFSGHMRDSFLQILRTALDPAMRDAVLLEECMKGAGTKDEKLVVRVVRVHWNRMHLDQVKRAYRHRYGRDLVDRVRGETSGDYGRLMVALLQ</sequence>
<reference evidence="6" key="1">
    <citation type="submission" date="2017-02" db="EMBL/GenBank/DDBJ databases">
        <authorList>
            <person name="Tafer H."/>
            <person name="Lopandic K."/>
        </authorList>
    </citation>
    <scope>NUCLEOTIDE SEQUENCE [LARGE SCALE GENOMIC DNA]</scope>
    <source>
        <strain evidence="6">CBS 366.77</strain>
    </source>
</reference>
<accession>A0A3A2ZPQ9</accession>
<dbReference type="Proteomes" id="UP000266188">
    <property type="component" value="Unassembled WGS sequence"/>
</dbReference>
<dbReference type="OrthoDB" id="37886at2759"/>
<name>A0A3A2ZPQ9_9EURO</name>
<organism evidence="5 6">
    <name type="scientific">Aspergillus sclerotialis</name>
    <dbReference type="NCBI Taxonomy" id="2070753"/>
    <lineage>
        <taxon>Eukaryota</taxon>
        <taxon>Fungi</taxon>
        <taxon>Dikarya</taxon>
        <taxon>Ascomycota</taxon>
        <taxon>Pezizomycotina</taxon>
        <taxon>Eurotiomycetes</taxon>
        <taxon>Eurotiomycetidae</taxon>
        <taxon>Eurotiales</taxon>
        <taxon>Aspergillaceae</taxon>
        <taxon>Aspergillus</taxon>
        <taxon>Aspergillus subgen. Polypaecilum</taxon>
    </lineage>
</organism>
<dbReference type="SMART" id="SM00335">
    <property type="entry name" value="ANX"/>
    <property type="match status" value="4"/>
</dbReference>
<dbReference type="InterPro" id="IPR018502">
    <property type="entry name" value="Annexin_repeat"/>
</dbReference>
<comment type="caution">
    <text evidence="5">The sequence shown here is derived from an EMBL/GenBank/DDBJ whole genome shotgun (WGS) entry which is preliminary data.</text>
</comment>
<dbReference type="InterPro" id="IPR009117">
    <property type="entry name" value="ANX14"/>
</dbReference>
<evidence type="ECO:0000313" key="6">
    <source>
        <dbReference type="Proteomes" id="UP000266188"/>
    </source>
</evidence>
<protein>
    <submittedName>
        <fullName evidence="5">Annexin A7</fullName>
    </submittedName>
</protein>
<dbReference type="GO" id="GO:0005886">
    <property type="term" value="C:plasma membrane"/>
    <property type="evidence" value="ECO:0007669"/>
    <property type="project" value="TreeGrafter"/>
</dbReference>
<dbReference type="GO" id="GO:0005544">
    <property type="term" value="F:calcium-dependent phospholipid binding"/>
    <property type="evidence" value="ECO:0007669"/>
    <property type="project" value="InterPro"/>
</dbReference>
<dbReference type="STRING" id="2070753.A0A3A2ZPQ9"/>
<dbReference type="PRINTS" id="PR01813">
    <property type="entry name" value="ANNEXINFUNGI"/>
</dbReference>
<comment type="similarity">
    <text evidence="1">Belongs to the annexin family.</text>
</comment>
<evidence type="ECO:0000256" key="1">
    <source>
        <dbReference type="ARBA" id="ARBA00007831"/>
    </source>
</evidence>
<keyword evidence="2" id="KW-0677">Repeat</keyword>
<dbReference type="InterPro" id="IPR037104">
    <property type="entry name" value="Annexin_sf"/>
</dbReference>
<keyword evidence="3" id="KW-0041">Annexin</keyword>
<dbReference type="Gene3D" id="1.10.220.10">
    <property type="entry name" value="Annexin"/>
    <property type="match status" value="4"/>
</dbReference>
<keyword evidence="6" id="KW-1185">Reference proteome</keyword>
<gene>
    <name evidence="5" type="ORF">PHISCL_02710</name>
</gene>
<evidence type="ECO:0000256" key="4">
    <source>
        <dbReference type="SAM" id="MobiDB-lite"/>
    </source>
</evidence>
<feature type="region of interest" description="Disordered" evidence="4">
    <location>
        <begin position="1"/>
        <end position="138"/>
    </location>
</feature>
<dbReference type="PANTHER" id="PTHR10502">
    <property type="entry name" value="ANNEXIN"/>
    <property type="match status" value="1"/>
</dbReference>
<evidence type="ECO:0000256" key="2">
    <source>
        <dbReference type="ARBA" id="ARBA00022737"/>
    </source>
</evidence>
<feature type="compositionally biased region" description="Pro residues" evidence="4">
    <location>
        <begin position="14"/>
        <end position="88"/>
    </location>
</feature>
<proteinExistence type="inferred from homology"/>
<dbReference type="PANTHER" id="PTHR10502:SF102">
    <property type="entry name" value="ANNEXIN B11"/>
    <property type="match status" value="1"/>
</dbReference>
<dbReference type="PRINTS" id="PR00196">
    <property type="entry name" value="ANNEXIN"/>
</dbReference>
<dbReference type="AlphaFoldDB" id="A0A3A2ZPQ9"/>
<dbReference type="FunFam" id="1.10.220.10:FF:000005">
    <property type="entry name" value="Annexin"/>
    <property type="match status" value="1"/>
</dbReference>
<dbReference type="GO" id="GO:0005634">
    <property type="term" value="C:nucleus"/>
    <property type="evidence" value="ECO:0007669"/>
    <property type="project" value="TreeGrafter"/>
</dbReference>
<dbReference type="EMBL" id="MVGC01000063">
    <property type="protein sequence ID" value="RJE24946.1"/>
    <property type="molecule type" value="Genomic_DNA"/>
</dbReference>
<dbReference type="GO" id="GO:0005509">
    <property type="term" value="F:calcium ion binding"/>
    <property type="evidence" value="ECO:0007669"/>
    <property type="project" value="InterPro"/>
</dbReference>